<dbReference type="AlphaFoldDB" id="A0A836EYR2"/>
<feature type="region of interest" description="Disordered" evidence="1">
    <location>
        <begin position="244"/>
        <end position="321"/>
    </location>
</feature>
<feature type="region of interest" description="Disordered" evidence="1">
    <location>
        <begin position="37"/>
        <end position="69"/>
    </location>
</feature>
<reference evidence="3" key="1">
    <citation type="submission" date="2020-02" db="EMBL/GenBank/DDBJ databases">
        <title>Relaxed selection underlies rapid genomic changes in the transitions from sociality to social parasitism in ants.</title>
        <authorList>
            <person name="Bi X."/>
        </authorList>
    </citation>
    <scope>NUCLEOTIDE SEQUENCE</scope>
    <source>
        <strain evidence="3">BGI-DK2014c</strain>
        <tissue evidence="3">Whole body</tissue>
    </source>
</reference>
<accession>A0A836EYR2</accession>
<dbReference type="InterPro" id="IPR024679">
    <property type="entry name" value="Ipi1_N"/>
</dbReference>
<dbReference type="Pfam" id="PF12333">
    <property type="entry name" value="Ipi1_N"/>
    <property type="match status" value="1"/>
</dbReference>
<name>A0A836EYR2_9HYME</name>
<feature type="compositionally biased region" description="Basic residues" evidence="1">
    <location>
        <begin position="256"/>
        <end position="274"/>
    </location>
</feature>
<organism evidence="3 4">
    <name type="scientific">Pseudoatta argentina</name>
    <dbReference type="NCBI Taxonomy" id="621737"/>
    <lineage>
        <taxon>Eukaryota</taxon>
        <taxon>Metazoa</taxon>
        <taxon>Ecdysozoa</taxon>
        <taxon>Arthropoda</taxon>
        <taxon>Hexapoda</taxon>
        <taxon>Insecta</taxon>
        <taxon>Pterygota</taxon>
        <taxon>Neoptera</taxon>
        <taxon>Endopterygota</taxon>
        <taxon>Hymenoptera</taxon>
        <taxon>Apocrita</taxon>
        <taxon>Aculeata</taxon>
        <taxon>Formicoidea</taxon>
        <taxon>Formicidae</taxon>
        <taxon>Myrmicinae</taxon>
        <taxon>Pseudoatta</taxon>
    </lineage>
</organism>
<dbReference type="Proteomes" id="UP000668214">
    <property type="component" value="Unassembled WGS sequence"/>
</dbReference>
<feature type="domain" description="Pre-rRNA-processing protein Ipi1 N-terminal" evidence="2">
    <location>
        <begin position="356"/>
        <end position="391"/>
    </location>
</feature>
<protein>
    <submittedName>
        <fullName evidence="3">MOS1T transposase</fullName>
    </submittedName>
</protein>
<evidence type="ECO:0000256" key="1">
    <source>
        <dbReference type="SAM" id="MobiDB-lite"/>
    </source>
</evidence>
<feature type="compositionally biased region" description="Gly residues" evidence="1">
    <location>
        <begin position="288"/>
        <end position="297"/>
    </location>
</feature>
<feature type="compositionally biased region" description="Low complexity" evidence="1">
    <location>
        <begin position="207"/>
        <end position="223"/>
    </location>
</feature>
<proteinExistence type="predicted"/>
<sequence length="554" mass="60602">MIQKQGHWVPYELKPRDVERRFGTCELLLQRQKRKGFLSGLDSSTGARSPIRTRSRTAPTKREEPRPRVTVTEVDLRSPCFRPPLQGVAKQLNPLAAVEDRTAPVGKKSPSNKRRGGTDRVDDEESRIERILERLLPRLLKEMGVVPVMAPPPKAPHAKRKAGQPPASKGVKTAPKTGGKVPGVPPPAARRESSPGQKPNAPPPPTTVAEQTPAAATTAEAPSAVPDVEMAVVAEVTTAAAREAAGGANVGEGERHKAHAVPRRVGGRTGHRRGPISNPGESPQLAGGLSGSGGGGQPARARHPADDSHIGRGGVHAGRVETHRGESIVDLTWATPAAAIKIRGWHVDVDSLGEMTDIISYLNCAMTHIDPHMKEDSLLLLDVLVQNCNSKRTLLIEEFVKYVLINLLIPLMCDVWLKVCPDEKVESYTEITILSNVCYAIDCFTSSFNCNEQFPKFVSNYCTSILKYLNGKLLLCNKHKLRCDSSTLPQLTKLLKTLFLKAGIVRYSNCINLNHILRLIIEAFFCLSKKELQLHLHLIIGDIMLNSNLNELHR</sequence>
<keyword evidence="4" id="KW-1185">Reference proteome</keyword>
<feature type="non-terminal residue" evidence="3">
    <location>
        <position position="554"/>
    </location>
</feature>
<dbReference type="EMBL" id="JAANIA010002712">
    <property type="protein sequence ID" value="KAG5310254.1"/>
    <property type="molecule type" value="Genomic_DNA"/>
</dbReference>
<feature type="non-terminal residue" evidence="3">
    <location>
        <position position="1"/>
    </location>
</feature>
<evidence type="ECO:0000259" key="2">
    <source>
        <dbReference type="Pfam" id="PF12333"/>
    </source>
</evidence>
<feature type="region of interest" description="Disordered" evidence="1">
    <location>
        <begin position="92"/>
        <end position="126"/>
    </location>
</feature>
<feature type="region of interest" description="Disordered" evidence="1">
    <location>
        <begin position="148"/>
        <end position="223"/>
    </location>
</feature>
<evidence type="ECO:0000313" key="3">
    <source>
        <dbReference type="EMBL" id="KAG5310254.1"/>
    </source>
</evidence>
<comment type="caution">
    <text evidence="3">The sequence shown here is derived from an EMBL/GenBank/DDBJ whole genome shotgun (WGS) entry which is preliminary data.</text>
</comment>
<gene>
    <name evidence="3" type="ORF">G6Z78_0006698</name>
</gene>
<evidence type="ECO:0000313" key="4">
    <source>
        <dbReference type="Proteomes" id="UP000668214"/>
    </source>
</evidence>